<evidence type="ECO:0000256" key="1">
    <source>
        <dbReference type="ARBA" id="ARBA00022722"/>
    </source>
</evidence>
<proteinExistence type="predicted"/>
<protein>
    <submittedName>
        <fullName evidence="3">Uncharacterized protein</fullName>
    </submittedName>
</protein>
<dbReference type="PANTHER" id="PTHR11046">
    <property type="entry name" value="OLIGORIBONUCLEASE, MITOCHONDRIAL"/>
    <property type="match status" value="1"/>
</dbReference>
<dbReference type="GO" id="GO:0000175">
    <property type="term" value="F:3'-5'-RNA exonuclease activity"/>
    <property type="evidence" value="ECO:0007669"/>
    <property type="project" value="InterPro"/>
</dbReference>
<keyword evidence="1" id="KW-0540">Nuclease</keyword>
<keyword evidence="4" id="KW-1185">Reference proteome</keyword>
<feature type="compositionally biased region" description="Basic and acidic residues" evidence="2">
    <location>
        <begin position="707"/>
        <end position="722"/>
    </location>
</feature>
<keyword evidence="1" id="KW-0378">Hydrolase</keyword>
<reference evidence="3 4" key="1">
    <citation type="submission" date="2024-02" db="EMBL/GenBank/DDBJ databases">
        <title>Chromosome-level genome assembly of the Eurasian Minnow (Phoxinus phoxinus).</title>
        <authorList>
            <person name="Oriowo T.O."/>
            <person name="Martin S."/>
            <person name="Stange M."/>
            <person name="Chrysostomakis Y."/>
            <person name="Brown T."/>
            <person name="Winkler S."/>
            <person name="Kukowka S."/>
            <person name="Myers E.W."/>
            <person name="Bohne A."/>
        </authorList>
    </citation>
    <scope>NUCLEOTIDE SEQUENCE [LARGE SCALE GENOMIC DNA]</scope>
    <source>
        <strain evidence="3">ZFMK-TIS-60720</strain>
        <tissue evidence="3">Whole Organism</tissue>
    </source>
</reference>
<dbReference type="EMBL" id="JAYKXH010000017">
    <property type="protein sequence ID" value="KAK7139222.1"/>
    <property type="molecule type" value="Genomic_DNA"/>
</dbReference>
<evidence type="ECO:0000256" key="2">
    <source>
        <dbReference type="SAM" id="MobiDB-lite"/>
    </source>
</evidence>
<gene>
    <name evidence="3" type="ORF">R3I93_016377</name>
</gene>
<dbReference type="InterPro" id="IPR022894">
    <property type="entry name" value="Oligoribonuclease"/>
</dbReference>
<evidence type="ECO:0000313" key="3">
    <source>
        <dbReference type="EMBL" id="KAK7139222.1"/>
    </source>
</evidence>
<feature type="region of interest" description="Disordered" evidence="2">
    <location>
        <begin position="690"/>
        <end position="745"/>
    </location>
</feature>
<evidence type="ECO:0000313" key="4">
    <source>
        <dbReference type="Proteomes" id="UP001364617"/>
    </source>
</evidence>
<dbReference type="AlphaFoldDB" id="A0AAN9CL47"/>
<organism evidence="3 4">
    <name type="scientific">Phoxinus phoxinus</name>
    <name type="common">Eurasian minnow</name>
    <dbReference type="NCBI Taxonomy" id="58324"/>
    <lineage>
        <taxon>Eukaryota</taxon>
        <taxon>Metazoa</taxon>
        <taxon>Chordata</taxon>
        <taxon>Craniata</taxon>
        <taxon>Vertebrata</taxon>
        <taxon>Euteleostomi</taxon>
        <taxon>Actinopterygii</taxon>
        <taxon>Neopterygii</taxon>
        <taxon>Teleostei</taxon>
        <taxon>Ostariophysi</taxon>
        <taxon>Cypriniformes</taxon>
        <taxon>Leuciscidae</taxon>
        <taxon>Phoxininae</taxon>
        <taxon>Phoxinus</taxon>
    </lineage>
</organism>
<sequence length="913" mass="103992">MEDLQDFGSSSASAMTIAAELKDDFYFKLVDDYLGAHYGELLELDEKPWKNRMLVQIGLMREEQDLSWVDLIQWLQKIIPVFQSADFQSLIERNTTTALSLTGDARENFLESDVNFEFVGPICDSIGIGRRDLLEMSDFSDRANLTGLTNGLILELTNFISREKLDPVVLVSWIRNFEPLFCYDGKIQKAYKLLRANLKNFRIQYRNNQRSRKRSRGLLDEFLQSPFDLAPEGDADDIEYRRVAMIKAHLRKKRSISVHTPTTAVKKEDEPFDILLADATVKPHFQREPKKIPHVISVKREQSHQTLIQSLEDVEEDPRSDTGDNVTLLDISVLSWQKIADVCGGKNEAAKVASMDLLQNHFSAMLKEDANLRSLVDKVKESTHPLVPPLNFLRYICPFLFELIDVTEQQMLSFGRDLVNTTGEKLGRDKHLRFLSFVNFDESAVARYIHTASEILCPSEETNPNYRRYWLAFCLERKNPSRLPINRSNRVINYFEAAAGLIHHHEDVVLFVSDLQLLNENSNSNILLESVNADANDEALQALVCVVAIVYLKVLGPFWQLLKSDGEYPLFSRYILCLYDKLLEWSQDASCLFQPEAFVNVFLQVPMQEGTFDGVFRFCRANAENQYGTLMRACLQRMMKALAAVLEDNLKDFLPGGEYCKDQPKDIAVQMANCTFSQLMGEYPFGHGYPYEKNRPDKPLSQAEGCASKETEQEPASRKTTDEPTSPAFTLSPAKTIQKQQQESKRYSILEGSNLNAAKKMKVSRLKQKAQDHIYKKLIVGAVSKYGGPCKSKQDVERLLAKLQGASHAHTREVIRCELNYQKSILGSRDKKLNHIGFSLNDMVSTLKDILPNERVIVTPQGETVLDHTEIQETLMQTTSSDPQSTATGQQSNIDIKKRNVFGPCYRENFDFL</sequence>
<dbReference type="PANTHER" id="PTHR11046:SF15">
    <property type="entry name" value="RIBOFLAVIN TRANSPORTER 1 ISOFORM X1"/>
    <property type="match status" value="1"/>
</dbReference>
<accession>A0AAN9CL47</accession>
<name>A0AAN9CL47_9TELE</name>
<comment type="caution">
    <text evidence="3">The sequence shown here is derived from an EMBL/GenBank/DDBJ whole genome shotgun (WGS) entry which is preliminary data.</text>
</comment>
<dbReference type="Proteomes" id="UP001364617">
    <property type="component" value="Unassembled WGS sequence"/>
</dbReference>
<feature type="compositionally biased region" description="Polar residues" evidence="2">
    <location>
        <begin position="723"/>
        <end position="741"/>
    </location>
</feature>